<evidence type="ECO:0000313" key="12">
    <source>
        <dbReference type="Proteomes" id="UP000396862"/>
    </source>
</evidence>
<reference evidence="9 12" key="2">
    <citation type="submission" date="2019-10" db="EMBL/GenBank/DDBJ databases">
        <title>Prolixibacter strains distinguished by the presence of nitrate reductase genes were adept at nitrate-dependent anaerobic corrosion of metallic iron and carbon steel.</title>
        <authorList>
            <person name="Iino T."/>
            <person name="Shono N."/>
            <person name="Ito K."/>
            <person name="Nakamura R."/>
            <person name="Sueoka K."/>
            <person name="Harayama S."/>
            <person name="Ohkuma M."/>
        </authorList>
    </citation>
    <scope>NUCLEOTIDE SEQUENCE [LARGE SCALE GENOMIC DNA]</scope>
    <source>
        <strain evidence="9 12">MIC1-1</strain>
    </source>
</reference>
<evidence type="ECO:0000259" key="8">
    <source>
        <dbReference type="SMART" id="SM00900"/>
    </source>
</evidence>
<evidence type="ECO:0000256" key="7">
    <source>
        <dbReference type="SAM" id="MobiDB-lite"/>
    </source>
</evidence>
<comment type="subcellular location">
    <subcellularLocation>
        <location evidence="6">Cell membrane</location>
        <topology evidence="6">Single-pass membrane protein</topology>
    </subcellularLocation>
</comment>
<keyword evidence="6" id="KW-0472">Membrane</keyword>
<organism evidence="10 11">
    <name type="scientific">Prolixibacter denitrificans</name>
    <dbReference type="NCBI Taxonomy" id="1541063"/>
    <lineage>
        <taxon>Bacteria</taxon>
        <taxon>Pseudomonadati</taxon>
        <taxon>Bacteroidota</taxon>
        <taxon>Bacteroidia</taxon>
        <taxon>Marinilabiliales</taxon>
        <taxon>Prolixibacteraceae</taxon>
        <taxon>Prolixibacter</taxon>
    </lineage>
</organism>
<keyword evidence="4 6" id="KW-0288">FMN</keyword>
<feature type="modified residue" description="FMN phosphoryl threonine" evidence="6">
    <location>
        <position position="174"/>
    </location>
</feature>
<proteinExistence type="inferred from homology"/>
<dbReference type="PANTHER" id="PTHR36118:SF1">
    <property type="entry name" value="ION-TRANSLOCATING OXIDOREDUCTASE COMPLEX SUBUNIT G"/>
    <property type="match status" value="1"/>
</dbReference>
<comment type="cofactor">
    <cofactor evidence="6">
        <name>FMN</name>
        <dbReference type="ChEBI" id="CHEBI:58210"/>
    </cofactor>
</comment>
<dbReference type="InterPro" id="IPR007329">
    <property type="entry name" value="FMN-bd"/>
</dbReference>
<accession>A0A2P8CCH5</accession>
<keyword evidence="12" id="KW-1185">Reference proteome</keyword>
<dbReference type="EC" id="7.-.-.-" evidence="6"/>
<dbReference type="PANTHER" id="PTHR36118">
    <property type="entry name" value="ION-TRANSLOCATING OXIDOREDUCTASE COMPLEX SUBUNIT G"/>
    <property type="match status" value="1"/>
</dbReference>
<dbReference type="GO" id="GO:0009055">
    <property type="term" value="F:electron transfer activity"/>
    <property type="evidence" value="ECO:0007669"/>
    <property type="project" value="InterPro"/>
</dbReference>
<keyword evidence="3 6" id="KW-0285">Flavoprotein</keyword>
<gene>
    <name evidence="6" type="primary">rnfG</name>
    <name evidence="10" type="ORF">CLV93_10570</name>
    <name evidence="9" type="ORF">JCM18694_17460</name>
</gene>
<keyword evidence="6" id="KW-1133">Transmembrane helix</keyword>
<evidence type="ECO:0000256" key="3">
    <source>
        <dbReference type="ARBA" id="ARBA00022630"/>
    </source>
</evidence>
<comment type="similarity">
    <text evidence="6">Belongs to the RnfG family.</text>
</comment>
<dbReference type="GO" id="GO:0010181">
    <property type="term" value="F:FMN binding"/>
    <property type="evidence" value="ECO:0007669"/>
    <property type="project" value="InterPro"/>
</dbReference>
<dbReference type="SMART" id="SM00900">
    <property type="entry name" value="FMN_bind"/>
    <property type="match status" value="1"/>
</dbReference>
<evidence type="ECO:0000256" key="2">
    <source>
        <dbReference type="ARBA" id="ARBA00022553"/>
    </source>
</evidence>
<dbReference type="AlphaFoldDB" id="A0A2P8CCH5"/>
<evidence type="ECO:0000313" key="10">
    <source>
        <dbReference type="EMBL" id="PSK82678.1"/>
    </source>
</evidence>
<keyword evidence="6" id="KW-0812">Transmembrane</keyword>
<dbReference type="Proteomes" id="UP000240621">
    <property type="component" value="Unassembled WGS sequence"/>
</dbReference>
<dbReference type="InterPro" id="IPR010209">
    <property type="entry name" value="Ion_transpt_RnfG/RsxG"/>
</dbReference>
<evidence type="ECO:0000256" key="5">
    <source>
        <dbReference type="ARBA" id="ARBA00022982"/>
    </source>
</evidence>
<dbReference type="PIRSF" id="PIRSF006091">
    <property type="entry name" value="E_trnsport_RnfG"/>
    <property type="match status" value="1"/>
</dbReference>
<evidence type="ECO:0000313" key="9">
    <source>
        <dbReference type="EMBL" id="GET21500.1"/>
    </source>
</evidence>
<dbReference type="GO" id="GO:0022900">
    <property type="term" value="P:electron transport chain"/>
    <property type="evidence" value="ECO:0007669"/>
    <property type="project" value="UniProtKB-UniRule"/>
</dbReference>
<comment type="function">
    <text evidence="6">Part of a membrane-bound complex that couples electron transfer with translocation of ions across the membrane.</text>
</comment>
<feature type="region of interest" description="Disordered" evidence="7">
    <location>
        <begin position="191"/>
        <end position="214"/>
    </location>
</feature>
<evidence type="ECO:0000256" key="6">
    <source>
        <dbReference type="HAMAP-Rule" id="MF_00479"/>
    </source>
</evidence>
<name>A0A2P8CCH5_9BACT</name>
<comment type="caution">
    <text evidence="10">The sequence shown here is derived from an EMBL/GenBank/DDBJ whole genome shotgun (WGS) entry which is preliminary data.</text>
</comment>
<dbReference type="Pfam" id="PF04205">
    <property type="entry name" value="FMN_bind"/>
    <property type="match status" value="1"/>
</dbReference>
<keyword evidence="1 6" id="KW-0813">Transport</keyword>
<dbReference type="EMBL" id="BLAU01000001">
    <property type="protein sequence ID" value="GET21500.1"/>
    <property type="molecule type" value="Genomic_DNA"/>
</dbReference>
<dbReference type="Proteomes" id="UP000396862">
    <property type="component" value="Unassembled WGS sequence"/>
</dbReference>
<evidence type="ECO:0000256" key="1">
    <source>
        <dbReference type="ARBA" id="ARBA00022448"/>
    </source>
</evidence>
<dbReference type="Gene3D" id="3.90.1010.20">
    <property type="match status" value="1"/>
</dbReference>
<dbReference type="HAMAP" id="MF_00479">
    <property type="entry name" value="RsxG_RnfG"/>
    <property type="match status" value="1"/>
</dbReference>
<keyword evidence="6" id="KW-1278">Translocase</keyword>
<feature type="domain" description="FMN-binding" evidence="8">
    <location>
        <begin position="99"/>
        <end position="191"/>
    </location>
</feature>
<evidence type="ECO:0000256" key="4">
    <source>
        <dbReference type="ARBA" id="ARBA00022643"/>
    </source>
</evidence>
<sequence length="214" mass="23174">MMAKRESSFINMLVTLFAVTFIASASLGLVNEMTRDAIKKANIKAQEKAIASVLPKFDKLGKSLMVLPKDGPDSLELFPAYDAQGKEVGTAVKSYTNKGFSGHFTIMVGFKPDGTISGYEVLQHQETPGLGSKMGEWFRNKDKPKQDIIGKNPGKVNFHVSKDGGDIDAITAATISSRAFLDAVRRAYNTWKNESDGMSGSKTKNEAQTEGGNS</sequence>
<dbReference type="EMBL" id="PYGC01000005">
    <property type="protein sequence ID" value="PSK82678.1"/>
    <property type="molecule type" value="Genomic_DNA"/>
</dbReference>
<dbReference type="GO" id="GO:0005886">
    <property type="term" value="C:plasma membrane"/>
    <property type="evidence" value="ECO:0007669"/>
    <property type="project" value="UniProtKB-SubCell"/>
</dbReference>
<keyword evidence="2 6" id="KW-0597">Phosphoprotein</keyword>
<keyword evidence="6" id="KW-1003">Cell membrane</keyword>
<reference evidence="10 11" key="1">
    <citation type="submission" date="2018-03" db="EMBL/GenBank/DDBJ databases">
        <title>Genomic Encyclopedia of Archaeal and Bacterial Type Strains, Phase II (KMG-II): from individual species to whole genera.</title>
        <authorList>
            <person name="Goeker M."/>
        </authorList>
    </citation>
    <scope>NUCLEOTIDE SEQUENCE [LARGE SCALE GENOMIC DNA]</scope>
    <source>
        <strain evidence="10 11">DSM 27267</strain>
    </source>
</reference>
<dbReference type="NCBIfam" id="TIGR01947">
    <property type="entry name" value="rnfG"/>
    <property type="match status" value="1"/>
</dbReference>
<protein>
    <recommendedName>
        <fullName evidence="6">Ion-translocating oxidoreductase complex subunit G</fullName>
        <ecNumber evidence="6">7.-.-.-</ecNumber>
    </recommendedName>
    <alternativeName>
        <fullName evidence="6">Rnf electron transport complex subunit G</fullName>
    </alternativeName>
</protein>
<keyword evidence="5 6" id="KW-0249">Electron transport</keyword>
<dbReference type="RefSeq" id="WP_211297807.1">
    <property type="nucleotide sequence ID" value="NZ_BLAU01000001.1"/>
</dbReference>
<comment type="subunit">
    <text evidence="6">The complex is composed of six subunits: RnfA, RnfB, RnfC, RnfD, RnfE and RnfG.</text>
</comment>
<evidence type="ECO:0000313" key="11">
    <source>
        <dbReference type="Proteomes" id="UP000240621"/>
    </source>
</evidence>